<dbReference type="AlphaFoldDB" id="A0A1F8DNX0"/>
<protein>
    <submittedName>
        <fullName evidence="1">Uncharacterized protein</fullName>
    </submittedName>
</protein>
<dbReference type="STRING" id="1802555.A2755_03960"/>
<gene>
    <name evidence="1" type="ORF">A2755_03960</name>
</gene>
<sequence length="70" mass="8056">MKNYQVMLTKSYVVTVEAQNATRARYCAEFYTGDISDISIDEDKKQHGFKIKEIECVVNDGFEAKEIIDD</sequence>
<name>A0A1F8DNX0_9BACT</name>
<organism evidence="1 2">
    <name type="scientific">Candidatus Wolfebacteria bacterium RIFCSPHIGHO2_01_FULL_48_22</name>
    <dbReference type="NCBI Taxonomy" id="1802555"/>
    <lineage>
        <taxon>Bacteria</taxon>
        <taxon>Candidatus Wolfeibacteriota</taxon>
    </lineage>
</organism>
<reference evidence="1 2" key="1">
    <citation type="journal article" date="2016" name="Nat. Commun.">
        <title>Thousands of microbial genomes shed light on interconnected biogeochemical processes in an aquifer system.</title>
        <authorList>
            <person name="Anantharaman K."/>
            <person name="Brown C.T."/>
            <person name="Hug L.A."/>
            <person name="Sharon I."/>
            <person name="Castelle C.J."/>
            <person name="Probst A.J."/>
            <person name="Thomas B.C."/>
            <person name="Singh A."/>
            <person name="Wilkins M.J."/>
            <person name="Karaoz U."/>
            <person name="Brodie E.L."/>
            <person name="Williams K.H."/>
            <person name="Hubbard S.S."/>
            <person name="Banfield J.F."/>
        </authorList>
    </citation>
    <scope>NUCLEOTIDE SEQUENCE [LARGE SCALE GENOMIC DNA]</scope>
</reference>
<evidence type="ECO:0000313" key="2">
    <source>
        <dbReference type="Proteomes" id="UP000177029"/>
    </source>
</evidence>
<accession>A0A1F8DNX0</accession>
<dbReference type="Proteomes" id="UP000177029">
    <property type="component" value="Unassembled WGS sequence"/>
</dbReference>
<proteinExistence type="predicted"/>
<comment type="caution">
    <text evidence="1">The sequence shown here is derived from an EMBL/GenBank/DDBJ whole genome shotgun (WGS) entry which is preliminary data.</text>
</comment>
<evidence type="ECO:0000313" key="1">
    <source>
        <dbReference type="EMBL" id="OGM90317.1"/>
    </source>
</evidence>
<dbReference type="EMBL" id="MGIP01000026">
    <property type="protein sequence ID" value="OGM90317.1"/>
    <property type="molecule type" value="Genomic_DNA"/>
</dbReference>